<organism evidence="8 9">
    <name type="scientific">Nezara viridula</name>
    <name type="common">Southern green stink bug</name>
    <name type="synonym">Cimex viridulus</name>
    <dbReference type="NCBI Taxonomy" id="85310"/>
    <lineage>
        <taxon>Eukaryota</taxon>
        <taxon>Metazoa</taxon>
        <taxon>Ecdysozoa</taxon>
        <taxon>Arthropoda</taxon>
        <taxon>Hexapoda</taxon>
        <taxon>Insecta</taxon>
        <taxon>Pterygota</taxon>
        <taxon>Neoptera</taxon>
        <taxon>Paraneoptera</taxon>
        <taxon>Hemiptera</taxon>
        <taxon>Heteroptera</taxon>
        <taxon>Panheteroptera</taxon>
        <taxon>Pentatomomorpha</taxon>
        <taxon>Pentatomoidea</taxon>
        <taxon>Pentatomidae</taxon>
        <taxon>Pentatominae</taxon>
        <taxon>Nezara</taxon>
    </lineage>
</organism>
<feature type="chain" id="PRO_5040536044" description="Carboxypeptidase" evidence="7">
    <location>
        <begin position="19"/>
        <end position="471"/>
    </location>
</feature>
<evidence type="ECO:0000256" key="3">
    <source>
        <dbReference type="ARBA" id="ARBA00022670"/>
    </source>
</evidence>
<evidence type="ECO:0000256" key="5">
    <source>
        <dbReference type="ARBA" id="ARBA00022801"/>
    </source>
</evidence>
<sequence length="471" mass="53069">MLLFLVAFVIGGTGALLAEDYEGLGEEFNDVKDVLKKMKGPIPDPFQNIYPSWTPTPVDIRDSGPPLILSDLEPGVARSAAKVTGPLGEVEGYSGFVTVEPKYNSSLYFWYFPSKKGAENSPLILWLQGGPGASSLFGMFTEIGPYEVVGEKLQKRKISWHEDYSLLFIDSPVGTGFSFTDDEDGYRTNQKDVAKDLHTALQQFFRIFQELRSRPFFITGESYAGKHIPSLALEIHLRNQEMKNEINLKGFAIGNPFINPPENLQFSQFCYPLGLCDTPTRRTMLRMEKATEYLLKQENFVQAHGLMSMNLHLLMTNSNFTNIYNILHPHENTLSADFVEYVQSAEARTSLHVGDAEYSGILPVYRRLIPDFMKSGLEFLNPLLGQYPILLYSGHMDIIVWYGFTRQVVESLSGPCPHRSWMVDGKFAGYRHKCGHLEFALVHAAGHMVPTDRPEAAKDLIDDFISRALNQ</sequence>
<dbReference type="InterPro" id="IPR018202">
    <property type="entry name" value="Ser_caboxypep_ser_AS"/>
</dbReference>
<dbReference type="SUPFAM" id="SSF53474">
    <property type="entry name" value="alpha/beta-Hydrolases"/>
    <property type="match status" value="1"/>
</dbReference>
<protein>
    <recommendedName>
        <fullName evidence="7">Carboxypeptidase</fullName>
        <ecNumber evidence="7">3.4.16.-</ecNumber>
    </recommendedName>
</protein>
<dbReference type="AlphaFoldDB" id="A0A9P0H6X6"/>
<evidence type="ECO:0000313" key="8">
    <source>
        <dbReference type="EMBL" id="CAH1396528.1"/>
    </source>
</evidence>
<dbReference type="InterPro" id="IPR001563">
    <property type="entry name" value="Peptidase_S10"/>
</dbReference>
<keyword evidence="3 7" id="KW-0645">Protease</keyword>
<dbReference type="InterPro" id="IPR029058">
    <property type="entry name" value="AB_hydrolase_fold"/>
</dbReference>
<keyword evidence="2 7" id="KW-0121">Carboxypeptidase</keyword>
<evidence type="ECO:0000256" key="6">
    <source>
        <dbReference type="ARBA" id="ARBA00023180"/>
    </source>
</evidence>
<dbReference type="OrthoDB" id="443318at2759"/>
<keyword evidence="9" id="KW-1185">Reference proteome</keyword>
<reference evidence="8" key="1">
    <citation type="submission" date="2022-01" db="EMBL/GenBank/DDBJ databases">
        <authorList>
            <person name="King R."/>
        </authorList>
    </citation>
    <scope>NUCLEOTIDE SEQUENCE</scope>
</reference>
<keyword evidence="6" id="KW-0325">Glycoprotein</keyword>
<comment type="similarity">
    <text evidence="1 7">Belongs to the peptidase S10 family.</text>
</comment>
<dbReference type="PANTHER" id="PTHR11802:SF472">
    <property type="entry name" value="SERINE CARBOXYPEPTIDASE CPVL-RELATED"/>
    <property type="match status" value="1"/>
</dbReference>
<dbReference type="PROSITE" id="PS00131">
    <property type="entry name" value="CARBOXYPEPT_SER_SER"/>
    <property type="match status" value="1"/>
</dbReference>
<evidence type="ECO:0000256" key="7">
    <source>
        <dbReference type="RuleBase" id="RU361156"/>
    </source>
</evidence>
<proteinExistence type="inferred from homology"/>
<dbReference type="EMBL" id="OV725079">
    <property type="protein sequence ID" value="CAH1396528.1"/>
    <property type="molecule type" value="Genomic_DNA"/>
</dbReference>
<evidence type="ECO:0000256" key="4">
    <source>
        <dbReference type="ARBA" id="ARBA00022729"/>
    </source>
</evidence>
<accession>A0A9P0H6X6</accession>
<dbReference type="GO" id="GO:0004185">
    <property type="term" value="F:serine-type carboxypeptidase activity"/>
    <property type="evidence" value="ECO:0007669"/>
    <property type="project" value="UniProtKB-UniRule"/>
</dbReference>
<evidence type="ECO:0000256" key="2">
    <source>
        <dbReference type="ARBA" id="ARBA00022645"/>
    </source>
</evidence>
<dbReference type="Gene3D" id="3.40.50.1820">
    <property type="entry name" value="alpha/beta hydrolase"/>
    <property type="match status" value="1"/>
</dbReference>
<evidence type="ECO:0000256" key="1">
    <source>
        <dbReference type="ARBA" id="ARBA00009431"/>
    </source>
</evidence>
<evidence type="ECO:0000313" key="9">
    <source>
        <dbReference type="Proteomes" id="UP001152798"/>
    </source>
</evidence>
<dbReference type="Pfam" id="PF00450">
    <property type="entry name" value="Peptidase_S10"/>
    <property type="match status" value="1"/>
</dbReference>
<keyword evidence="5 7" id="KW-0378">Hydrolase</keyword>
<keyword evidence="4 7" id="KW-0732">Signal</keyword>
<dbReference type="Proteomes" id="UP001152798">
    <property type="component" value="Chromosome 3"/>
</dbReference>
<name>A0A9P0H6X6_NEZVI</name>
<gene>
    <name evidence="8" type="ORF">NEZAVI_LOCUS6581</name>
</gene>
<dbReference type="PRINTS" id="PR00724">
    <property type="entry name" value="CRBOXYPTASEC"/>
</dbReference>
<dbReference type="PANTHER" id="PTHR11802">
    <property type="entry name" value="SERINE PROTEASE FAMILY S10 SERINE CARBOXYPEPTIDASE"/>
    <property type="match status" value="1"/>
</dbReference>
<dbReference type="EC" id="3.4.16.-" evidence="7"/>
<feature type="signal peptide" evidence="7">
    <location>
        <begin position="1"/>
        <end position="18"/>
    </location>
</feature>
<dbReference type="GO" id="GO:0006508">
    <property type="term" value="P:proteolysis"/>
    <property type="evidence" value="ECO:0007669"/>
    <property type="project" value="UniProtKB-KW"/>
</dbReference>